<organism evidence="1 2">
    <name type="scientific">Rhynocoris fuscipes</name>
    <dbReference type="NCBI Taxonomy" id="488301"/>
    <lineage>
        <taxon>Eukaryota</taxon>
        <taxon>Metazoa</taxon>
        <taxon>Ecdysozoa</taxon>
        <taxon>Arthropoda</taxon>
        <taxon>Hexapoda</taxon>
        <taxon>Insecta</taxon>
        <taxon>Pterygota</taxon>
        <taxon>Neoptera</taxon>
        <taxon>Paraneoptera</taxon>
        <taxon>Hemiptera</taxon>
        <taxon>Heteroptera</taxon>
        <taxon>Panheteroptera</taxon>
        <taxon>Cimicomorpha</taxon>
        <taxon>Reduviidae</taxon>
        <taxon>Harpactorinae</taxon>
        <taxon>Harpactorini</taxon>
        <taxon>Rhynocoris</taxon>
    </lineage>
</organism>
<protein>
    <submittedName>
        <fullName evidence="1">Uncharacterized protein</fullName>
    </submittedName>
</protein>
<dbReference type="AlphaFoldDB" id="A0AAW1CKC7"/>
<gene>
    <name evidence="1" type="ORF">O3M35_002437</name>
</gene>
<sequence length="116" mass="13242">MLCVRAAPVDEVWGRHGDCYDGDVHNIDNNIVGDDCVNNGDINNVNSNNNDHQVEQQQRFTGRLRKPASNLTSMVFGGLTFKWYRRHSKQSRAVVIDLVQMIKLHLMSLLSENILY</sequence>
<name>A0AAW1CKC7_9HEMI</name>
<dbReference type="EMBL" id="JAPXFL010000011">
    <property type="protein sequence ID" value="KAK9499393.1"/>
    <property type="molecule type" value="Genomic_DNA"/>
</dbReference>
<proteinExistence type="predicted"/>
<evidence type="ECO:0000313" key="1">
    <source>
        <dbReference type="EMBL" id="KAK9499393.1"/>
    </source>
</evidence>
<comment type="caution">
    <text evidence="1">The sequence shown here is derived from an EMBL/GenBank/DDBJ whole genome shotgun (WGS) entry which is preliminary data.</text>
</comment>
<accession>A0AAW1CKC7</accession>
<evidence type="ECO:0000313" key="2">
    <source>
        <dbReference type="Proteomes" id="UP001461498"/>
    </source>
</evidence>
<keyword evidence="2" id="KW-1185">Reference proteome</keyword>
<reference evidence="1 2" key="1">
    <citation type="submission" date="2022-12" db="EMBL/GenBank/DDBJ databases">
        <title>Chromosome-level genome assembly of true bugs.</title>
        <authorList>
            <person name="Ma L."/>
            <person name="Li H."/>
        </authorList>
    </citation>
    <scope>NUCLEOTIDE SEQUENCE [LARGE SCALE GENOMIC DNA]</scope>
    <source>
        <strain evidence="1">Lab_2022b</strain>
    </source>
</reference>
<dbReference type="Proteomes" id="UP001461498">
    <property type="component" value="Unassembled WGS sequence"/>
</dbReference>